<dbReference type="NCBIfam" id="TIGR01656">
    <property type="entry name" value="Histidinol-ppas"/>
    <property type="match status" value="1"/>
</dbReference>
<feature type="binding site" evidence="9">
    <location>
        <position position="99"/>
    </location>
    <ligand>
        <name>Zn(2+)</name>
        <dbReference type="ChEBI" id="CHEBI:29105"/>
    </ligand>
</feature>
<name>A0A2A7UZT2_COMTR</name>
<reference evidence="11" key="1">
    <citation type="submission" date="2017-09" db="EMBL/GenBank/DDBJ databases">
        <title>FDA dAtabase for Regulatory Grade micrObial Sequences (FDA-ARGOS): Supporting development and validation of Infectious Disease Dx tests.</title>
        <authorList>
            <person name="Minogue T."/>
            <person name="Wolcott M."/>
            <person name="Wasieloski L."/>
            <person name="Aguilar W."/>
            <person name="Moore D."/>
            <person name="Tallon L."/>
            <person name="Sadzewicz L."/>
            <person name="Ott S."/>
            <person name="Zhao X."/>
            <person name="Nagaraj S."/>
            <person name="Vavikolanu K."/>
            <person name="Aluvathingal J."/>
            <person name="Nadendla S."/>
            <person name="Sichtig H."/>
        </authorList>
    </citation>
    <scope>NUCLEOTIDE SEQUENCE [LARGE SCALE GENOMIC DNA]</scope>
    <source>
        <strain evidence="11">FDAARGOS_394</strain>
    </source>
</reference>
<protein>
    <recommendedName>
        <fullName evidence="6 7">D,D-heptose 1,7-bisphosphate phosphatase</fullName>
        <ecNumber evidence="7">3.1.3.-</ecNumber>
    </recommendedName>
</protein>
<feature type="binding site" evidence="9">
    <location>
        <position position="97"/>
    </location>
    <ligand>
        <name>Zn(2+)</name>
        <dbReference type="ChEBI" id="CHEBI:29105"/>
    </ligand>
</feature>
<evidence type="ECO:0000256" key="7">
    <source>
        <dbReference type="PIRNR" id="PIRNR004682"/>
    </source>
</evidence>
<dbReference type="InterPro" id="IPR004446">
    <property type="entry name" value="Heptose_bisP_phosphatase"/>
</dbReference>
<comment type="similarity">
    <text evidence="7">Belongs to the gmhB family.</text>
</comment>
<evidence type="ECO:0000256" key="9">
    <source>
        <dbReference type="PIRSR" id="PIRSR004682-4"/>
    </source>
</evidence>
<keyword evidence="3 9" id="KW-0479">Metal-binding</keyword>
<dbReference type="STRING" id="1219032.GCA_001515545_03616"/>
<evidence type="ECO:0000256" key="1">
    <source>
        <dbReference type="ARBA" id="ARBA00004496"/>
    </source>
</evidence>
<proteinExistence type="inferred from homology"/>
<dbReference type="EMBL" id="PDEA01000001">
    <property type="protein sequence ID" value="PEH90768.1"/>
    <property type="molecule type" value="Genomic_DNA"/>
</dbReference>
<dbReference type="GO" id="GO:0046872">
    <property type="term" value="F:metal ion binding"/>
    <property type="evidence" value="ECO:0007669"/>
    <property type="project" value="UniProtKB-KW"/>
</dbReference>
<dbReference type="PIRSF" id="PIRSF004682">
    <property type="entry name" value="GmhB"/>
    <property type="match status" value="1"/>
</dbReference>
<dbReference type="PANTHER" id="PTHR42891">
    <property type="entry name" value="D-GLYCERO-BETA-D-MANNO-HEPTOSE-1,7-BISPHOSPHATE 7-PHOSPHATASE"/>
    <property type="match status" value="1"/>
</dbReference>
<feature type="site" description="Stabilizes the phosphoryl group" evidence="8">
    <location>
        <position position="101"/>
    </location>
</feature>
<feature type="binding site" evidence="9">
    <location>
        <position position="91"/>
    </location>
    <ligand>
        <name>Zn(2+)</name>
        <dbReference type="ChEBI" id="CHEBI:29105"/>
    </ligand>
</feature>
<keyword evidence="11" id="KW-1185">Reference proteome</keyword>
<keyword evidence="5 7" id="KW-0119">Carbohydrate metabolism</keyword>
<dbReference type="PANTHER" id="PTHR42891:SF1">
    <property type="entry name" value="D-GLYCERO-BETA-D-MANNO-HEPTOSE-1,7-BISPHOSPHATE 7-PHOSPHATASE"/>
    <property type="match status" value="1"/>
</dbReference>
<keyword evidence="9" id="KW-0460">Magnesium</keyword>
<gene>
    <name evidence="10" type="ORF">CRM82_00320</name>
</gene>
<comment type="cofactor">
    <cofactor evidence="9">
        <name>Mg(2+)</name>
        <dbReference type="ChEBI" id="CHEBI:18420"/>
    </cofactor>
</comment>
<dbReference type="InterPro" id="IPR023214">
    <property type="entry name" value="HAD_sf"/>
</dbReference>
<dbReference type="EC" id="3.1.3.-" evidence="7"/>
<dbReference type="Gene3D" id="3.40.50.1000">
    <property type="entry name" value="HAD superfamily/HAD-like"/>
    <property type="match status" value="1"/>
</dbReference>
<evidence type="ECO:0000313" key="11">
    <source>
        <dbReference type="Proteomes" id="UP000220246"/>
    </source>
</evidence>
<evidence type="ECO:0000256" key="4">
    <source>
        <dbReference type="ARBA" id="ARBA00022801"/>
    </source>
</evidence>
<evidence type="ECO:0000256" key="8">
    <source>
        <dbReference type="PIRSR" id="PIRSR004682-3"/>
    </source>
</evidence>
<dbReference type="GeneID" id="80803179"/>
<evidence type="ECO:0000256" key="6">
    <source>
        <dbReference type="ARBA" id="ARBA00031828"/>
    </source>
</evidence>
<dbReference type="InterPro" id="IPR006543">
    <property type="entry name" value="Histidinol-phos"/>
</dbReference>
<dbReference type="RefSeq" id="WP_066541526.1">
    <property type="nucleotide sequence ID" value="NZ_PDEA01000001.1"/>
</dbReference>
<dbReference type="InterPro" id="IPR006549">
    <property type="entry name" value="HAD-SF_hydro_IIIA"/>
</dbReference>
<dbReference type="Proteomes" id="UP000220246">
    <property type="component" value="Unassembled WGS sequence"/>
</dbReference>
<comment type="cofactor">
    <cofactor evidence="9">
        <name>Zn(2+)</name>
        <dbReference type="ChEBI" id="CHEBI:29105"/>
    </cofactor>
</comment>
<evidence type="ECO:0000256" key="3">
    <source>
        <dbReference type="ARBA" id="ARBA00022723"/>
    </source>
</evidence>
<keyword evidence="2 7" id="KW-0963">Cytoplasm</keyword>
<keyword evidence="9" id="KW-0862">Zinc</keyword>
<evidence type="ECO:0000313" key="10">
    <source>
        <dbReference type="EMBL" id="PEH90768.1"/>
    </source>
</evidence>
<feature type="site" description="Contributes to substrate recognition" evidence="8">
    <location>
        <position position="100"/>
    </location>
</feature>
<dbReference type="SUPFAM" id="SSF56784">
    <property type="entry name" value="HAD-like"/>
    <property type="match status" value="1"/>
</dbReference>
<keyword evidence="4 7" id="KW-0378">Hydrolase</keyword>
<dbReference type="NCBIfam" id="TIGR01662">
    <property type="entry name" value="HAD-SF-IIIA"/>
    <property type="match status" value="1"/>
</dbReference>
<dbReference type="OrthoDB" id="9781367at2"/>
<sequence length="189" mass="19947">MKLAILDRIGTLHPEGEDAVVGARDWQPQAGVLDAIAQLNRAGWHVVVATNQPGLGRGNFDVNELNAVHQRMQRELATAGARVEAAFFCPHAPDEGCACRKPAPGLLQQIAVRYGAEPHEIWVIGQDHAHLQAGAAIGAHLVWVEQGSGVATMPAPPLPQAVQHYADWAELAQALAPAATEAPAPSPSV</sequence>
<organism evidence="10 11">
    <name type="scientific">Comamonas terrigena</name>
    <dbReference type="NCBI Taxonomy" id="32013"/>
    <lineage>
        <taxon>Bacteria</taxon>
        <taxon>Pseudomonadati</taxon>
        <taxon>Pseudomonadota</taxon>
        <taxon>Betaproteobacteria</taxon>
        <taxon>Burkholderiales</taxon>
        <taxon>Comamonadaceae</taxon>
        <taxon>Comamonas</taxon>
    </lineage>
</organism>
<dbReference type="GO" id="GO:0005975">
    <property type="term" value="P:carbohydrate metabolic process"/>
    <property type="evidence" value="ECO:0007669"/>
    <property type="project" value="InterPro"/>
</dbReference>
<feature type="binding site" evidence="9">
    <location>
        <position position="7"/>
    </location>
    <ligand>
        <name>Mg(2+)</name>
        <dbReference type="ChEBI" id="CHEBI:18420"/>
    </ligand>
</feature>
<feature type="site" description="Stabilizes the phosphoryl group" evidence="8">
    <location>
        <position position="50"/>
    </location>
</feature>
<accession>A0A2A7UZT2</accession>
<dbReference type="AlphaFoldDB" id="A0A2A7UZT2"/>
<dbReference type="InterPro" id="IPR036412">
    <property type="entry name" value="HAD-like_sf"/>
</dbReference>
<evidence type="ECO:0000256" key="2">
    <source>
        <dbReference type="ARBA" id="ARBA00022490"/>
    </source>
</evidence>
<dbReference type="GO" id="GO:0005737">
    <property type="term" value="C:cytoplasm"/>
    <property type="evidence" value="ECO:0007669"/>
    <property type="project" value="UniProtKB-SubCell"/>
</dbReference>
<dbReference type="GO" id="GO:0016791">
    <property type="term" value="F:phosphatase activity"/>
    <property type="evidence" value="ECO:0007669"/>
    <property type="project" value="InterPro"/>
</dbReference>
<feature type="binding site" evidence="9">
    <location>
        <position position="89"/>
    </location>
    <ligand>
        <name>Zn(2+)</name>
        <dbReference type="ChEBI" id="CHEBI:29105"/>
    </ligand>
</feature>
<evidence type="ECO:0000256" key="5">
    <source>
        <dbReference type="ARBA" id="ARBA00023277"/>
    </source>
</evidence>
<dbReference type="Pfam" id="PF13242">
    <property type="entry name" value="Hydrolase_like"/>
    <property type="match status" value="1"/>
</dbReference>
<comment type="caution">
    <text evidence="10">The sequence shown here is derived from an EMBL/GenBank/DDBJ whole genome shotgun (WGS) entry which is preliminary data.</text>
</comment>
<comment type="subcellular location">
    <subcellularLocation>
        <location evidence="1 7">Cytoplasm</location>
    </subcellularLocation>
</comment>